<comment type="caution">
    <text evidence="1">The sequence shown here is derived from an EMBL/GenBank/DDBJ whole genome shotgun (WGS) entry which is preliminary data.</text>
</comment>
<proteinExistence type="predicted"/>
<keyword evidence="2" id="KW-1185">Reference proteome</keyword>
<evidence type="ECO:0000313" key="2">
    <source>
        <dbReference type="Proteomes" id="UP001162992"/>
    </source>
</evidence>
<sequence>MEYSCAADGVRFVKRLAQSRWMMLVASFFVMSSAGGLYAFGLYSQEMKITLGYDQETINNIAFFKDLGANVGIIAGIVYDFSGAWLVLLLGSIVNVFGYTMIWLAVTGRIARPAVWEMCLYIAIGANSGAFASTAVIVSGVKSFPQNRGMVIGLLKGFVGLSGAMMTQLFKAIYGRTDSTSSFILLIGWFPSFVYLVLMFVVRPMKAVQAANDKRKFYVFLVMALLLAAYLMIIIIVHSFSKVKKSSDQALAAIMILIMLVPLGVVVQTELSKTIPGKDEGEGEGEGDEISTPKEIQQGHQQQTILPSVSSSEAVKITDIKEAKVLLSTDANKPAPVPSAPHSTSALHNLWKTFTTELTTRPSRGEDHTLIQALSSLDFWLVFLVATCGLGTGLMVIDNLGQLGASLGYSPVRVSTFVSLVSIWNFLGRVGFGFMSEILMQRKGVPRPLFYAVISAISMIVNVIMALNVSGSLYIGSILIGMSFGAQMPVLYSIVSEVFGLRFFGTLYNVATLASPLGTYLLSVRAAGRLYDQEASKEWEHRQALSPAAPSPALHTSSAMLCHGAHCYRVSFFLMAAVSGFGCLLSLILSLRTRHFYKKQMGRQP</sequence>
<accession>A0ACC2CXV3</accession>
<dbReference type="Proteomes" id="UP001162992">
    <property type="component" value="Chromosome 8"/>
</dbReference>
<evidence type="ECO:0000313" key="1">
    <source>
        <dbReference type="EMBL" id="KAJ7546841.1"/>
    </source>
</evidence>
<reference evidence="2" key="1">
    <citation type="journal article" date="2024" name="Proc. Natl. Acad. Sci. U.S.A.">
        <title>Extraordinary preservation of gene collinearity over three hundred million years revealed in homosporous lycophytes.</title>
        <authorList>
            <person name="Li C."/>
            <person name="Wickell D."/>
            <person name="Kuo L.Y."/>
            <person name="Chen X."/>
            <person name="Nie B."/>
            <person name="Liao X."/>
            <person name="Peng D."/>
            <person name="Ji J."/>
            <person name="Jenkins J."/>
            <person name="Williams M."/>
            <person name="Shu S."/>
            <person name="Plott C."/>
            <person name="Barry K."/>
            <person name="Rajasekar S."/>
            <person name="Grimwood J."/>
            <person name="Han X."/>
            <person name="Sun S."/>
            <person name="Hou Z."/>
            <person name="He W."/>
            <person name="Dai G."/>
            <person name="Sun C."/>
            <person name="Schmutz J."/>
            <person name="Leebens-Mack J.H."/>
            <person name="Li F.W."/>
            <person name="Wang L."/>
        </authorList>
    </citation>
    <scope>NUCLEOTIDE SEQUENCE [LARGE SCALE GENOMIC DNA]</scope>
    <source>
        <strain evidence="2">cv. PW_Plant_1</strain>
    </source>
</reference>
<organism evidence="1 2">
    <name type="scientific">Diphasiastrum complanatum</name>
    <name type="common">Issler's clubmoss</name>
    <name type="synonym">Lycopodium complanatum</name>
    <dbReference type="NCBI Taxonomy" id="34168"/>
    <lineage>
        <taxon>Eukaryota</taxon>
        <taxon>Viridiplantae</taxon>
        <taxon>Streptophyta</taxon>
        <taxon>Embryophyta</taxon>
        <taxon>Tracheophyta</taxon>
        <taxon>Lycopodiopsida</taxon>
        <taxon>Lycopodiales</taxon>
        <taxon>Lycopodiaceae</taxon>
        <taxon>Lycopodioideae</taxon>
        <taxon>Diphasiastrum</taxon>
    </lineage>
</organism>
<name>A0ACC2CXV3_DIPCM</name>
<protein>
    <submittedName>
        <fullName evidence="1">Uncharacterized protein</fullName>
    </submittedName>
</protein>
<dbReference type="EMBL" id="CM055099">
    <property type="protein sequence ID" value="KAJ7546841.1"/>
    <property type="molecule type" value="Genomic_DNA"/>
</dbReference>
<gene>
    <name evidence="1" type="ORF">O6H91_08G056500</name>
</gene>